<dbReference type="PANTHER" id="PTHR43434">
    <property type="entry name" value="PHOSPHOGLYCOLATE PHOSPHATASE"/>
    <property type="match status" value="1"/>
</dbReference>
<dbReference type="InterPro" id="IPR036412">
    <property type="entry name" value="HAD-like_sf"/>
</dbReference>
<evidence type="ECO:0000313" key="2">
    <source>
        <dbReference type="Proteomes" id="UP001174210"/>
    </source>
</evidence>
<reference evidence="1" key="1">
    <citation type="submission" date="2023-03" db="EMBL/GenBank/DDBJ databases">
        <title>MT1 and MT2 Draft Genomes of Novel Species.</title>
        <authorList>
            <person name="Venkateswaran K."/>
        </authorList>
    </citation>
    <scope>NUCLEOTIDE SEQUENCE</scope>
    <source>
        <strain evidence="1">F6_8S_P_1A</strain>
    </source>
</reference>
<dbReference type="EMBL" id="JAROCB010000002">
    <property type="protein sequence ID" value="MDN4596969.1"/>
    <property type="molecule type" value="Genomic_DNA"/>
</dbReference>
<dbReference type="Proteomes" id="UP001174210">
    <property type="component" value="Unassembled WGS sequence"/>
</dbReference>
<keyword evidence="2" id="KW-1185">Reference proteome</keyword>
<organism evidence="1 2">
    <name type="scientific">Leifsonia virtsii</name>
    <dbReference type="NCBI Taxonomy" id="3035915"/>
    <lineage>
        <taxon>Bacteria</taxon>
        <taxon>Bacillati</taxon>
        <taxon>Actinomycetota</taxon>
        <taxon>Actinomycetes</taxon>
        <taxon>Micrococcales</taxon>
        <taxon>Microbacteriaceae</taxon>
        <taxon>Leifsonia</taxon>
    </lineage>
</organism>
<dbReference type="InterPro" id="IPR023214">
    <property type="entry name" value="HAD_sf"/>
</dbReference>
<dbReference type="Gene3D" id="3.40.50.1000">
    <property type="entry name" value="HAD superfamily/HAD-like"/>
    <property type="match status" value="1"/>
</dbReference>
<dbReference type="InterPro" id="IPR050155">
    <property type="entry name" value="HAD-like_hydrolase_sf"/>
</dbReference>
<proteinExistence type="predicted"/>
<evidence type="ECO:0000313" key="1">
    <source>
        <dbReference type="EMBL" id="MDN4596969.1"/>
    </source>
</evidence>
<dbReference type="PANTHER" id="PTHR43434:SF19">
    <property type="entry name" value="PHOSPHONOACETALDEHYDE HYDROLASE"/>
    <property type="match status" value="1"/>
</dbReference>
<comment type="caution">
    <text evidence="1">The sequence shown here is derived from an EMBL/GenBank/DDBJ whole genome shotgun (WGS) entry which is preliminary data.</text>
</comment>
<protein>
    <submittedName>
        <fullName evidence="1">HAD hydrolase-like protein</fullName>
    </submittedName>
</protein>
<sequence length="290" mass="29700">MTPDGRITSEFDDLTVEKTGFGTGVADDEDWDAFDDGLDDDAAVRAEDRGDDGRDDDLADLELVVLSLAGTTLLDDGLVERAFERAADAAGIAPAAPDRQDALDFARQAVVRSPLAVFRTLTGDDDQAQHAAAVFSSAYADLAAVGGLAAVPGAEDVIRLLRATGVKVALVTGLSQAAQDAVLDAVGWRDLADVTLSADDGGRARPFPDLPLTALLRTRASSVEGMVVVGDTPADIASGIAAGAGLVVGVLTGAHDERTLLDAGADAVLPSVADLPELLGYHDLAGLGSR</sequence>
<name>A0ABT8IY63_9MICO</name>
<gene>
    <name evidence="1" type="ORF">P5G59_07445</name>
</gene>
<accession>A0ABT8IY63</accession>
<dbReference type="RefSeq" id="WP_301217500.1">
    <property type="nucleotide sequence ID" value="NZ_JAROCB010000002.1"/>
</dbReference>
<dbReference type="Pfam" id="PF00702">
    <property type="entry name" value="Hydrolase"/>
    <property type="match status" value="1"/>
</dbReference>
<dbReference type="SUPFAM" id="SSF56784">
    <property type="entry name" value="HAD-like"/>
    <property type="match status" value="1"/>
</dbReference>